<dbReference type="Proteomes" id="UP001337655">
    <property type="component" value="Unassembled WGS sequence"/>
</dbReference>
<proteinExistence type="predicted"/>
<name>A0AAV9PKF2_9PEZI</name>
<evidence type="ECO:0000313" key="2">
    <source>
        <dbReference type="EMBL" id="KAK5172815.1"/>
    </source>
</evidence>
<protein>
    <submittedName>
        <fullName evidence="2">Uncharacterized protein</fullName>
    </submittedName>
</protein>
<keyword evidence="3" id="KW-1185">Reference proteome</keyword>
<sequence length="188" mass="20452">MHTSKTALLIGALALKATAAPFITINSASLQPRGADIFKLHSVAIYGVTSDFHMVAYTEPTNIKPGHQKIIHAPYYGIGLRLSGHAEWGTDGQWVNQALFEFGYSEYAGQTGTAYDVSIMEGSEGDIGLGAYPIPNGRGSETCRSQSCWPWYCPLDQGWTNPNQIDDGSTADTVCYHGKTDFKIVWCP</sequence>
<gene>
    <name evidence="2" type="ORF">LTR77_002935</name>
</gene>
<dbReference type="RefSeq" id="XP_064661533.1">
    <property type="nucleotide sequence ID" value="XM_064800194.1"/>
</dbReference>
<feature type="signal peptide" evidence="1">
    <location>
        <begin position="1"/>
        <end position="19"/>
    </location>
</feature>
<dbReference type="AlphaFoldDB" id="A0AAV9PKF2"/>
<organism evidence="2 3">
    <name type="scientific">Saxophila tyrrhenica</name>
    <dbReference type="NCBI Taxonomy" id="1690608"/>
    <lineage>
        <taxon>Eukaryota</taxon>
        <taxon>Fungi</taxon>
        <taxon>Dikarya</taxon>
        <taxon>Ascomycota</taxon>
        <taxon>Pezizomycotina</taxon>
        <taxon>Dothideomycetes</taxon>
        <taxon>Dothideomycetidae</taxon>
        <taxon>Mycosphaerellales</taxon>
        <taxon>Extremaceae</taxon>
        <taxon>Saxophila</taxon>
    </lineage>
</organism>
<comment type="caution">
    <text evidence="2">The sequence shown here is derived from an EMBL/GenBank/DDBJ whole genome shotgun (WGS) entry which is preliminary data.</text>
</comment>
<dbReference type="GeneID" id="89924282"/>
<dbReference type="EMBL" id="JAVRRT010000004">
    <property type="protein sequence ID" value="KAK5172815.1"/>
    <property type="molecule type" value="Genomic_DNA"/>
</dbReference>
<keyword evidence="1" id="KW-0732">Signal</keyword>
<evidence type="ECO:0000313" key="3">
    <source>
        <dbReference type="Proteomes" id="UP001337655"/>
    </source>
</evidence>
<accession>A0AAV9PKF2</accession>
<reference evidence="2 3" key="1">
    <citation type="submission" date="2023-08" db="EMBL/GenBank/DDBJ databases">
        <title>Black Yeasts Isolated from many extreme environments.</title>
        <authorList>
            <person name="Coleine C."/>
            <person name="Stajich J.E."/>
            <person name="Selbmann L."/>
        </authorList>
    </citation>
    <scope>NUCLEOTIDE SEQUENCE [LARGE SCALE GENOMIC DNA]</scope>
    <source>
        <strain evidence="2 3">CCFEE 5935</strain>
    </source>
</reference>
<feature type="chain" id="PRO_5043776626" evidence="1">
    <location>
        <begin position="20"/>
        <end position="188"/>
    </location>
</feature>
<evidence type="ECO:0000256" key="1">
    <source>
        <dbReference type="SAM" id="SignalP"/>
    </source>
</evidence>